<proteinExistence type="predicted"/>
<accession>A0A7K0HHD9</accession>
<comment type="caution">
    <text evidence="2">The sequence shown here is derived from an EMBL/GenBank/DDBJ whole genome shotgun (WGS) entry which is preliminary data.</text>
</comment>
<sequence length="49" mass="6105">MYDRKDEAREKFLNMHEYTQQKETEISDLETRIEQLSGRITNHTRHRRI</sequence>
<protein>
    <submittedName>
        <fullName evidence="2">Uncharacterized protein</fullName>
    </submittedName>
</protein>
<dbReference type="Proteomes" id="UP000441358">
    <property type="component" value="Unassembled WGS sequence"/>
</dbReference>
<dbReference type="RefSeq" id="WP_154396416.1">
    <property type="nucleotide sequence ID" value="NZ_WKLZ01000002.1"/>
</dbReference>
<evidence type="ECO:0000313" key="3">
    <source>
        <dbReference type="Proteomes" id="UP000441358"/>
    </source>
</evidence>
<dbReference type="EMBL" id="WKMC01000002">
    <property type="protein sequence ID" value="MRZ49541.1"/>
    <property type="molecule type" value="Genomic_DNA"/>
</dbReference>
<keyword evidence="1" id="KW-0175">Coiled coil</keyword>
<name>A0A7K0HHD9_PARDI</name>
<evidence type="ECO:0000313" key="2">
    <source>
        <dbReference type="EMBL" id="MRZ49541.1"/>
    </source>
</evidence>
<dbReference type="AlphaFoldDB" id="A0A7K0HHD9"/>
<gene>
    <name evidence="2" type="ORF">GKD66_04665</name>
</gene>
<organism evidence="2 3">
    <name type="scientific">Parabacteroides distasonis</name>
    <dbReference type="NCBI Taxonomy" id="823"/>
    <lineage>
        <taxon>Bacteria</taxon>
        <taxon>Pseudomonadati</taxon>
        <taxon>Bacteroidota</taxon>
        <taxon>Bacteroidia</taxon>
        <taxon>Bacteroidales</taxon>
        <taxon>Tannerellaceae</taxon>
        <taxon>Parabacteroides</taxon>
    </lineage>
</organism>
<reference evidence="2 3" key="1">
    <citation type="journal article" date="2019" name="Nat. Med.">
        <title>A library of human gut bacterial isolates paired with longitudinal multiomics data enables mechanistic microbiome research.</title>
        <authorList>
            <person name="Poyet M."/>
            <person name="Groussin M."/>
            <person name="Gibbons S.M."/>
            <person name="Avila-Pacheco J."/>
            <person name="Jiang X."/>
            <person name="Kearney S.M."/>
            <person name="Perrotta A.R."/>
            <person name="Berdy B."/>
            <person name="Zhao S."/>
            <person name="Lieberman T.D."/>
            <person name="Swanson P.K."/>
            <person name="Smith M."/>
            <person name="Roesemann S."/>
            <person name="Alexander J.E."/>
            <person name="Rich S.A."/>
            <person name="Livny J."/>
            <person name="Vlamakis H."/>
            <person name="Clish C."/>
            <person name="Bullock K."/>
            <person name="Deik A."/>
            <person name="Scott J."/>
            <person name="Pierce K.A."/>
            <person name="Xavier R.J."/>
            <person name="Alm E.J."/>
        </authorList>
    </citation>
    <scope>NUCLEOTIDE SEQUENCE [LARGE SCALE GENOMIC DNA]</scope>
    <source>
        <strain evidence="2 3">BIOML-A32</strain>
    </source>
</reference>
<feature type="coiled-coil region" evidence="1">
    <location>
        <begin position="19"/>
        <end position="46"/>
    </location>
</feature>
<evidence type="ECO:0000256" key="1">
    <source>
        <dbReference type="SAM" id="Coils"/>
    </source>
</evidence>